<dbReference type="OrthoDB" id="1259050at2"/>
<dbReference type="AlphaFoldDB" id="A0A4P6ZG03"/>
<organism evidence="1 2">
    <name type="scientific">Chryseobacterium salivictor</name>
    <dbReference type="NCBI Taxonomy" id="2547600"/>
    <lineage>
        <taxon>Bacteria</taxon>
        <taxon>Pseudomonadati</taxon>
        <taxon>Bacteroidota</taxon>
        <taxon>Flavobacteriia</taxon>
        <taxon>Flavobacteriales</taxon>
        <taxon>Weeksellaceae</taxon>
        <taxon>Chryseobacterium group</taxon>
        <taxon>Chryseobacterium</taxon>
    </lineage>
</organism>
<keyword evidence="2" id="KW-1185">Reference proteome</keyword>
<dbReference type="EMBL" id="CP037954">
    <property type="protein sequence ID" value="QBO58563.1"/>
    <property type="molecule type" value="Genomic_DNA"/>
</dbReference>
<proteinExistence type="predicted"/>
<evidence type="ECO:0000313" key="1">
    <source>
        <dbReference type="EMBL" id="QBO58563.1"/>
    </source>
</evidence>
<gene>
    <name evidence="1" type="ORF">NBC122_01748</name>
</gene>
<dbReference type="RefSeq" id="WP_133439981.1">
    <property type="nucleotide sequence ID" value="NZ_CP037954.1"/>
</dbReference>
<sequence>MLRNRKSQKILASLFTAVYLFVALFSQSFHDHGSGEVFKDFHFTKIEKTFTKSSSAAHYSDCLSCHILHEGKYLTPQNFFFSAISIEDSCLEIFTAERTFSPLALFNFRLRGPPSFI</sequence>
<reference evidence="1 2" key="1">
    <citation type="submission" date="2019-03" db="EMBL/GenBank/DDBJ databases">
        <authorList>
            <person name="Kim H."/>
            <person name="Yu S.-M."/>
        </authorList>
    </citation>
    <scope>NUCLEOTIDE SEQUENCE [LARGE SCALE GENOMIC DNA]</scope>
    <source>
        <strain evidence="1 2">NBC122</strain>
    </source>
</reference>
<accession>A0A4P6ZG03</accession>
<protein>
    <submittedName>
        <fullName evidence="1">Uncharacterized protein</fullName>
    </submittedName>
</protein>
<name>A0A4P6ZG03_9FLAO</name>
<dbReference type="Proteomes" id="UP000294419">
    <property type="component" value="Chromosome"/>
</dbReference>
<dbReference type="KEGG" id="csal:NBC122_01748"/>
<evidence type="ECO:0000313" key="2">
    <source>
        <dbReference type="Proteomes" id="UP000294419"/>
    </source>
</evidence>